<dbReference type="SUPFAM" id="SSF52540">
    <property type="entry name" value="P-loop containing nucleoside triphosphate hydrolases"/>
    <property type="match status" value="1"/>
</dbReference>
<dbReference type="PROSITE" id="PS50893">
    <property type="entry name" value="ABC_TRANSPORTER_2"/>
    <property type="match status" value="1"/>
</dbReference>
<keyword evidence="2" id="KW-0813">Transport</keyword>
<feature type="domain" description="ABC transmembrane type-1" evidence="11">
    <location>
        <begin position="33"/>
        <end position="330"/>
    </location>
</feature>
<dbReference type="GO" id="GO:0005886">
    <property type="term" value="C:plasma membrane"/>
    <property type="evidence" value="ECO:0007669"/>
    <property type="project" value="UniProtKB-SubCell"/>
</dbReference>
<sequence>MGNRSRKIQPKVLRRLASRLGPHLRPHRSPLTIGALAIVGVAVSEILKPWPLKIIFDGLLIPQGNPDAIITWSVATFGDGGTLLAAASIAILLIAVIGGALTFAQSFLIASVGQKVVAEIRLDLYRHIQRLSHSFHDTASTGEILSRLTGDVNLMRNLLIDAVAFFSARILVFLGILIVMALMDWRLTLAALVILPGLAYITVHFSRKIKGAARKQRRNEGKIAVVMAEGLSAINVVKGFAREAYEEERFAKQSNSSVRAGVHATRLEAHMDRLVQVTLALGTCIVIWYGVLRVQDAAISPGDLLVFTAYLTTLYKPVRKMASMTGRVAKASASGERLLEILDLEPDVKESPDAICAAHFSGRIVFENVDFAYAGGPKVLDDASLTIEPGETVALIGESGVGKSTAARLLMRFYDPLAGRITIDRQDIASFTLDSLRDQVAVVLQEGVLFGTTVRDNIAYGRLDARDDEIEEAARQANAHDFITALPDGYNTIVGERGETLSGGQRQRVAIARAILRDAPILILDEPLTGLDKSTAEPVLDALRAAAKSRTTLLIAHDDLSLSLADRVLRVQDGRFAEDWKLEEIR</sequence>
<evidence type="ECO:0000256" key="4">
    <source>
        <dbReference type="ARBA" id="ARBA00022692"/>
    </source>
</evidence>
<evidence type="ECO:0000259" key="11">
    <source>
        <dbReference type="PROSITE" id="PS50929"/>
    </source>
</evidence>
<evidence type="ECO:0000256" key="7">
    <source>
        <dbReference type="ARBA" id="ARBA00022989"/>
    </source>
</evidence>
<evidence type="ECO:0000313" key="12">
    <source>
        <dbReference type="EMBL" id="NIA69679.1"/>
    </source>
</evidence>
<dbReference type="InterPro" id="IPR039421">
    <property type="entry name" value="Type_1_exporter"/>
</dbReference>
<evidence type="ECO:0000256" key="2">
    <source>
        <dbReference type="ARBA" id="ARBA00022448"/>
    </source>
</evidence>
<dbReference type="RefSeq" id="WP_167225533.1">
    <property type="nucleotide sequence ID" value="NZ_JAAQPH010000010.1"/>
</dbReference>
<dbReference type="GO" id="GO:0016887">
    <property type="term" value="F:ATP hydrolysis activity"/>
    <property type="evidence" value="ECO:0007669"/>
    <property type="project" value="InterPro"/>
</dbReference>
<dbReference type="InterPro" id="IPR011527">
    <property type="entry name" value="ABC1_TM_dom"/>
</dbReference>
<dbReference type="Proteomes" id="UP000761264">
    <property type="component" value="Unassembled WGS sequence"/>
</dbReference>
<evidence type="ECO:0000256" key="5">
    <source>
        <dbReference type="ARBA" id="ARBA00022741"/>
    </source>
</evidence>
<dbReference type="Pfam" id="PF00005">
    <property type="entry name" value="ABC_tran"/>
    <property type="match status" value="1"/>
</dbReference>
<dbReference type="InterPro" id="IPR036640">
    <property type="entry name" value="ABC1_TM_sf"/>
</dbReference>
<feature type="transmembrane region" description="Helical" evidence="9">
    <location>
        <begin position="158"/>
        <end position="181"/>
    </location>
</feature>
<gene>
    <name evidence="12" type="ORF">HBA54_13840</name>
</gene>
<keyword evidence="8 9" id="KW-0472">Membrane</keyword>
<name>A0A967EYD3_9PROT</name>
<evidence type="ECO:0000256" key="6">
    <source>
        <dbReference type="ARBA" id="ARBA00022840"/>
    </source>
</evidence>
<dbReference type="GO" id="GO:0005524">
    <property type="term" value="F:ATP binding"/>
    <property type="evidence" value="ECO:0007669"/>
    <property type="project" value="UniProtKB-KW"/>
</dbReference>
<keyword evidence="13" id="KW-1185">Reference proteome</keyword>
<dbReference type="PANTHER" id="PTHR24221">
    <property type="entry name" value="ATP-BINDING CASSETTE SUB-FAMILY B"/>
    <property type="match status" value="1"/>
</dbReference>
<evidence type="ECO:0000259" key="10">
    <source>
        <dbReference type="PROSITE" id="PS50893"/>
    </source>
</evidence>
<feature type="domain" description="ABC transporter" evidence="10">
    <location>
        <begin position="364"/>
        <end position="585"/>
    </location>
</feature>
<dbReference type="SUPFAM" id="SSF90123">
    <property type="entry name" value="ABC transporter transmembrane region"/>
    <property type="match status" value="1"/>
</dbReference>
<protein>
    <submittedName>
        <fullName evidence="12">ABC transporter ATP-binding protein</fullName>
    </submittedName>
</protein>
<evidence type="ECO:0000256" key="8">
    <source>
        <dbReference type="ARBA" id="ARBA00023136"/>
    </source>
</evidence>
<dbReference type="InterPro" id="IPR003593">
    <property type="entry name" value="AAA+_ATPase"/>
</dbReference>
<reference evidence="12" key="1">
    <citation type="submission" date="2020-03" db="EMBL/GenBank/DDBJ databases">
        <title>Genome of Pelagibius litoralis DSM 21314T.</title>
        <authorList>
            <person name="Wang G."/>
        </authorList>
    </citation>
    <scope>NUCLEOTIDE SEQUENCE</scope>
    <source>
        <strain evidence="12">DSM 21314</strain>
    </source>
</reference>
<evidence type="ECO:0000256" key="9">
    <source>
        <dbReference type="SAM" id="Phobius"/>
    </source>
</evidence>
<dbReference type="PANTHER" id="PTHR24221:SF468">
    <property type="entry name" value="ABC TRANSPORTER"/>
    <property type="match status" value="1"/>
</dbReference>
<dbReference type="SMART" id="SM00382">
    <property type="entry name" value="AAA"/>
    <property type="match status" value="1"/>
</dbReference>
<dbReference type="PROSITE" id="PS50929">
    <property type="entry name" value="ABC_TM1F"/>
    <property type="match status" value="1"/>
</dbReference>
<organism evidence="12 13">
    <name type="scientific">Pelagibius litoralis</name>
    <dbReference type="NCBI Taxonomy" id="374515"/>
    <lineage>
        <taxon>Bacteria</taxon>
        <taxon>Pseudomonadati</taxon>
        <taxon>Pseudomonadota</taxon>
        <taxon>Alphaproteobacteria</taxon>
        <taxon>Rhodospirillales</taxon>
        <taxon>Rhodovibrionaceae</taxon>
        <taxon>Pelagibius</taxon>
    </lineage>
</organism>
<accession>A0A967EYD3</accession>
<keyword evidence="7 9" id="KW-1133">Transmembrane helix</keyword>
<dbReference type="Pfam" id="PF00664">
    <property type="entry name" value="ABC_membrane"/>
    <property type="match status" value="1"/>
</dbReference>
<dbReference type="GO" id="GO:0140359">
    <property type="term" value="F:ABC-type transporter activity"/>
    <property type="evidence" value="ECO:0007669"/>
    <property type="project" value="InterPro"/>
</dbReference>
<feature type="transmembrane region" description="Helical" evidence="9">
    <location>
        <begin position="187"/>
        <end position="205"/>
    </location>
</feature>
<dbReference type="Gene3D" id="1.20.1560.10">
    <property type="entry name" value="ABC transporter type 1, transmembrane domain"/>
    <property type="match status" value="1"/>
</dbReference>
<dbReference type="InterPro" id="IPR027417">
    <property type="entry name" value="P-loop_NTPase"/>
</dbReference>
<dbReference type="FunFam" id="3.40.50.300:FF:000299">
    <property type="entry name" value="ABC transporter ATP-binding protein/permease"/>
    <property type="match status" value="1"/>
</dbReference>
<proteinExistence type="predicted"/>
<keyword evidence="3" id="KW-1003">Cell membrane</keyword>
<evidence type="ECO:0000313" key="13">
    <source>
        <dbReference type="Proteomes" id="UP000761264"/>
    </source>
</evidence>
<dbReference type="GO" id="GO:0034040">
    <property type="term" value="F:ATPase-coupled lipid transmembrane transporter activity"/>
    <property type="evidence" value="ECO:0007669"/>
    <property type="project" value="TreeGrafter"/>
</dbReference>
<dbReference type="InterPro" id="IPR017871">
    <property type="entry name" value="ABC_transporter-like_CS"/>
</dbReference>
<dbReference type="EMBL" id="JAAQPH010000010">
    <property type="protein sequence ID" value="NIA69679.1"/>
    <property type="molecule type" value="Genomic_DNA"/>
</dbReference>
<dbReference type="Gene3D" id="3.40.50.300">
    <property type="entry name" value="P-loop containing nucleotide triphosphate hydrolases"/>
    <property type="match status" value="1"/>
</dbReference>
<keyword evidence="5" id="KW-0547">Nucleotide-binding</keyword>
<dbReference type="AlphaFoldDB" id="A0A967EYD3"/>
<evidence type="ECO:0000256" key="1">
    <source>
        <dbReference type="ARBA" id="ARBA00004651"/>
    </source>
</evidence>
<dbReference type="CDD" id="cd18564">
    <property type="entry name" value="ABC_6TM_exporter_like"/>
    <property type="match status" value="1"/>
</dbReference>
<keyword evidence="6 12" id="KW-0067">ATP-binding</keyword>
<dbReference type="PROSITE" id="PS00211">
    <property type="entry name" value="ABC_TRANSPORTER_1"/>
    <property type="match status" value="1"/>
</dbReference>
<keyword evidence="4 9" id="KW-0812">Transmembrane</keyword>
<comment type="caution">
    <text evidence="12">The sequence shown here is derived from an EMBL/GenBank/DDBJ whole genome shotgun (WGS) entry which is preliminary data.</text>
</comment>
<dbReference type="InterPro" id="IPR003439">
    <property type="entry name" value="ABC_transporter-like_ATP-bd"/>
</dbReference>
<comment type="subcellular location">
    <subcellularLocation>
        <location evidence="1">Cell membrane</location>
        <topology evidence="1">Multi-pass membrane protein</topology>
    </subcellularLocation>
</comment>
<feature type="transmembrane region" description="Helical" evidence="9">
    <location>
        <begin position="83"/>
        <end position="104"/>
    </location>
</feature>
<evidence type="ECO:0000256" key="3">
    <source>
        <dbReference type="ARBA" id="ARBA00022475"/>
    </source>
</evidence>